<dbReference type="AlphaFoldDB" id="A0A836F8K1"/>
<dbReference type="InterPro" id="IPR000305">
    <property type="entry name" value="GIY-YIG_endonuc"/>
</dbReference>
<dbReference type="Proteomes" id="UP000668214">
    <property type="component" value="Unassembled WGS sequence"/>
</dbReference>
<dbReference type="CDD" id="cd10442">
    <property type="entry name" value="GIY-YIG_PLEs"/>
    <property type="match status" value="1"/>
</dbReference>
<dbReference type="Gene3D" id="3.40.1440.10">
    <property type="entry name" value="GIY-YIG endonuclease"/>
    <property type="match status" value="1"/>
</dbReference>
<feature type="domain" description="GIY-YIG" evidence="2">
    <location>
        <begin position="406"/>
        <end position="488"/>
    </location>
</feature>
<accession>A0A836F8K1</accession>
<evidence type="ECO:0000259" key="2">
    <source>
        <dbReference type="PROSITE" id="PS50164"/>
    </source>
</evidence>
<dbReference type="EMBL" id="JAANIA010001570">
    <property type="protein sequence ID" value="KAG5320019.1"/>
    <property type="molecule type" value="Genomic_DNA"/>
</dbReference>
<evidence type="ECO:0000313" key="3">
    <source>
        <dbReference type="EMBL" id="KAG5320019.1"/>
    </source>
</evidence>
<dbReference type="InterPro" id="IPR041577">
    <property type="entry name" value="RT_RNaseH_2"/>
</dbReference>
<dbReference type="InterPro" id="IPR058912">
    <property type="entry name" value="HTH_animal"/>
</dbReference>
<sequence length="489" mass="56487">HTLSVSETYNHLSDRVEKCHYGFGNDIKLFTKWLYITNTQSSRKSTCLSPQMQTRLVLDKLDQAEFDRLVDYVAPTDPTRMSQHEFNIKMLKELLQSSLHAADFDRSKLTDDSLHILLLLQSFCYSKDNNKLKRIALRAEKNQDALLKAYIVAELEAHMNVPYRYQICLKLSVKITHLIYQRKCVNFSTRVKYNAIMDTKHPLPLVENIISKLNGGCFFSLLDLAFEQIKKVMLNHILLEHYDPSKILVVAADACATGIGAVFLQRDLNSHERAVSHMAQSLTGAQRNYSQLKKEALALVTAVERFHKFLHTKIEYIRTQDFGQANALSRLIDNFRCDNPEELQVACIRTKLKLTTKEYPLLRINYKIGMIYNLVDTAILLSHPSFHRKNLELCIKLLLDNGYPLKCNVIYKINCKDGNVSYVGQTKRQLKTRIKEHINNIKMDSSKHSVISEHILNINHSFDWNNVKIIDSEQNSTKRLISKMLCIKK</sequence>
<feature type="non-terminal residue" evidence="3">
    <location>
        <position position="1"/>
    </location>
</feature>
<dbReference type="InterPro" id="IPR050951">
    <property type="entry name" value="Retrovirus_Pol_polyprotein"/>
</dbReference>
<dbReference type="GO" id="GO:0003824">
    <property type="term" value="F:catalytic activity"/>
    <property type="evidence" value="ECO:0007669"/>
    <property type="project" value="UniProtKB-KW"/>
</dbReference>
<name>A0A836F8K1_9HYME</name>
<dbReference type="PROSITE" id="PS50164">
    <property type="entry name" value="GIY_YIG"/>
    <property type="match status" value="1"/>
</dbReference>
<protein>
    <submittedName>
        <fullName evidence="3">TF29 protein</fullName>
    </submittedName>
</protein>
<gene>
    <name evidence="3" type="primary">Tf29_3</name>
    <name evidence="3" type="ORF">G6Z78_0003900</name>
</gene>
<evidence type="ECO:0000313" key="4">
    <source>
        <dbReference type="Proteomes" id="UP000668214"/>
    </source>
</evidence>
<dbReference type="Pfam" id="PF01541">
    <property type="entry name" value="GIY-YIG"/>
    <property type="match status" value="1"/>
</dbReference>
<dbReference type="PANTHER" id="PTHR37984">
    <property type="entry name" value="PROTEIN CBG26694"/>
    <property type="match status" value="1"/>
</dbReference>
<dbReference type="SUPFAM" id="SSF82771">
    <property type="entry name" value="GIY-YIG endonuclease"/>
    <property type="match status" value="1"/>
</dbReference>
<feature type="non-terminal residue" evidence="3">
    <location>
        <position position="489"/>
    </location>
</feature>
<dbReference type="Pfam" id="PF17919">
    <property type="entry name" value="RT_RNaseH_2"/>
    <property type="match status" value="1"/>
</dbReference>
<dbReference type="InterPro" id="IPR055510">
    <property type="entry name" value="DUF7083"/>
</dbReference>
<reference evidence="3" key="1">
    <citation type="submission" date="2020-02" db="EMBL/GenBank/DDBJ databases">
        <title>Relaxed selection underlies rapid genomic changes in the transitions from sociality to social parasitism in ants.</title>
        <authorList>
            <person name="Bi X."/>
        </authorList>
    </citation>
    <scope>NUCLEOTIDE SEQUENCE</scope>
    <source>
        <strain evidence="3">BGI-DK2014c</strain>
        <tissue evidence="3">Whole body</tissue>
    </source>
</reference>
<keyword evidence="1" id="KW-0511">Multifunctional enzyme</keyword>
<dbReference type="Pfam" id="PF23309">
    <property type="entry name" value="DUF7083"/>
    <property type="match status" value="1"/>
</dbReference>
<dbReference type="InterPro" id="IPR035901">
    <property type="entry name" value="GIY-YIG_endonuc_sf"/>
</dbReference>
<dbReference type="SUPFAM" id="SSF56672">
    <property type="entry name" value="DNA/RNA polymerases"/>
    <property type="match status" value="1"/>
</dbReference>
<dbReference type="Pfam" id="PF26215">
    <property type="entry name" value="HTH_animal"/>
    <property type="match status" value="1"/>
</dbReference>
<dbReference type="InterPro" id="IPR043502">
    <property type="entry name" value="DNA/RNA_pol_sf"/>
</dbReference>
<dbReference type="PANTHER" id="PTHR37984:SF5">
    <property type="entry name" value="PROTEIN NYNRIN-LIKE"/>
    <property type="match status" value="1"/>
</dbReference>
<evidence type="ECO:0000256" key="1">
    <source>
        <dbReference type="ARBA" id="ARBA00023268"/>
    </source>
</evidence>
<comment type="caution">
    <text evidence="3">The sequence shown here is derived from an EMBL/GenBank/DDBJ whole genome shotgun (WGS) entry which is preliminary data.</text>
</comment>
<proteinExistence type="predicted"/>
<dbReference type="GO" id="GO:0071897">
    <property type="term" value="P:DNA biosynthetic process"/>
    <property type="evidence" value="ECO:0007669"/>
    <property type="project" value="UniProtKB-ARBA"/>
</dbReference>
<keyword evidence="4" id="KW-1185">Reference proteome</keyword>
<organism evidence="3 4">
    <name type="scientific">Pseudoatta argentina</name>
    <dbReference type="NCBI Taxonomy" id="621737"/>
    <lineage>
        <taxon>Eukaryota</taxon>
        <taxon>Metazoa</taxon>
        <taxon>Ecdysozoa</taxon>
        <taxon>Arthropoda</taxon>
        <taxon>Hexapoda</taxon>
        <taxon>Insecta</taxon>
        <taxon>Pterygota</taxon>
        <taxon>Neoptera</taxon>
        <taxon>Endopterygota</taxon>
        <taxon>Hymenoptera</taxon>
        <taxon>Apocrita</taxon>
        <taxon>Aculeata</taxon>
        <taxon>Formicoidea</taxon>
        <taxon>Formicidae</taxon>
        <taxon>Myrmicinae</taxon>
        <taxon>Pseudoatta</taxon>
    </lineage>
</organism>